<evidence type="ECO:0000256" key="1">
    <source>
        <dbReference type="SAM" id="MobiDB-lite"/>
    </source>
</evidence>
<dbReference type="EMBL" id="CM026428">
    <property type="protein sequence ID" value="KAG0567145.1"/>
    <property type="molecule type" value="Genomic_DNA"/>
</dbReference>
<keyword evidence="3" id="KW-1185">Reference proteome</keyword>
<dbReference type="PANTHER" id="PTHR35133:SF1">
    <property type="entry name" value="PROTEIN EFFECTOR OF TRANSCRIPTION 2-RELATED"/>
    <property type="match status" value="1"/>
</dbReference>
<dbReference type="Proteomes" id="UP000822688">
    <property type="component" value="Chromosome 7"/>
</dbReference>
<organism evidence="2 3">
    <name type="scientific">Ceratodon purpureus</name>
    <name type="common">Fire moss</name>
    <name type="synonym">Dicranum purpureum</name>
    <dbReference type="NCBI Taxonomy" id="3225"/>
    <lineage>
        <taxon>Eukaryota</taxon>
        <taxon>Viridiplantae</taxon>
        <taxon>Streptophyta</taxon>
        <taxon>Embryophyta</taxon>
        <taxon>Bryophyta</taxon>
        <taxon>Bryophytina</taxon>
        <taxon>Bryopsida</taxon>
        <taxon>Dicranidae</taxon>
        <taxon>Pseudoditrichales</taxon>
        <taxon>Ditrichaceae</taxon>
        <taxon>Ceratodon</taxon>
    </lineage>
</organism>
<gene>
    <name evidence="2" type="ORF">KC19_7G114300</name>
</gene>
<comment type="caution">
    <text evidence="2">The sequence shown here is derived from an EMBL/GenBank/DDBJ whole genome shotgun (WGS) entry which is preliminary data.</text>
</comment>
<dbReference type="PANTHER" id="PTHR35133">
    <property type="entry name" value="PROTEIN EFFECTOR OF TRANSCRIPTION 2-RELATED"/>
    <property type="match status" value="1"/>
</dbReference>
<feature type="region of interest" description="Disordered" evidence="1">
    <location>
        <begin position="404"/>
        <end position="433"/>
    </location>
</feature>
<dbReference type="Pfam" id="PF19239">
    <property type="entry name" value="GIY_YIG_domain"/>
    <property type="match status" value="2"/>
</dbReference>
<feature type="region of interest" description="Disordered" evidence="1">
    <location>
        <begin position="121"/>
        <end position="224"/>
    </location>
</feature>
<reference evidence="2" key="1">
    <citation type="submission" date="2020-06" db="EMBL/GenBank/DDBJ databases">
        <title>WGS assembly of Ceratodon purpureus strain R40.</title>
        <authorList>
            <person name="Carey S.B."/>
            <person name="Jenkins J."/>
            <person name="Shu S."/>
            <person name="Lovell J.T."/>
            <person name="Sreedasyam A."/>
            <person name="Maumus F."/>
            <person name="Tiley G.P."/>
            <person name="Fernandez-Pozo N."/>
            <person name="Barry K."/>
            <person name="Chen C."/>
            <person name="Wang M."/>
            <person name="Lipzen A."/>
            <person name="Daum C."/>
            <person name="Saski C.A."/>
            <person name="Payton A.C."/>
            <person name="Mcbreen J.C."/>
            <person name="Conrad R.E."/>
            <person name="Kollar L.M."/>
            <person name="Olsson S."/>
            <person name="Huttunen S."/>
            <person name="Landis J.B."/>
            <person name="Wickett N.J."/>
            <person name="Johnson M.G."/>
            <person name="Rensing S.A."/>
            <person name="Grimwood J."/>
            <person name="Schmutz J."/>
            <person name="Mcdaniel S.F."/>
        </authorList>
    </citation>
    <scope>NUCLEOTIDE SEQUENCE</scope>
    <source>
        <strain evidence="2">R40</strain>
    </source>
</reference>
<name>A0A8T0H8L4_CERPU</name>
<dbReference type="GO" id="GO:0006355">
    <property type="term" value="P:regulation of DNA-templated transcription"/>
    <property type="evidence" value="ECO:0007669"/>
    <property type="project" value="InterPro"/>
</dbReference>
<protein>
    <submittedName>
        <fullName evidence="2">Uncharacterized protein</fullName>
    </submittedName>
</protein>
<evidence type="ECO:0000313" key="3">
    <source>
        <dbReference type="Proteomes" id="UP000822688"/>
    </source>
</evidence>
<dbReference type="InterPro" id="IPR038909">
    <property type="entry name" value="Effector_transcript"/>
</dbReference>
<sequence>MSVERLDLGDAGSNGMALRWRREDYDVVKHDNCFSEWKVLVSGADWKEQVASRGSGERIRSRNLPSPQVGAGVYELGVTLPAWKIGDSSTLKSEDIVVVYVGYADHIRKRLLRYCQAGSYVEGSRSPTSTNLSTSSRMDQWNRSPLSSKQSTPQVSPRSNSAEEPMMNKQKYSISDAGRPPIVNRNGRRSSRLEKQLSFDQRGPLSPIAEPESDGGGRSGSPRGPRLFSEVFTLGCSIAYRWASTKSKDDAEYVVSELTDAFDYAWNRGGNSDVRSQDILQKIVLGKRGLHDSNCCSRNSSKWRFLFRKKPVGIKIIAYKPPPEPRMRRRPRRSSSDISRSRGLCIMLLRSRPHLTIVGGSSKSSKHSEFTKIDIPVDRCGVLLENGLVCNALPQKGRKRCHMHFDARKPPRRKTSQVASSQDSRSGSLASEGTTSIDSLRLGLGLQGSMPRTSSSCFPFLATKKPKPQVEQPRKRGSVSFSTWLSRSELLKAKSLEWLLAMEEIKGRGNNNNNSDCSTSPILKPVVLSPETNTLSQADFDTPVKAGRISLNLNQSMGMAPPVDSQDVYRSKVDDGMLPTIVSRRSSVRWPPAPLRETYATSYNPPQFPRISFS</sequence>
<accession>A0A8T0H8L4</accession>
<dbReference type="AlphaFoldDB" id="A0A8T0H8L4"/>
<evidence type="ECO:0000313" key="2">
    <source>
        <dbReference type="EMBL" id="KAG0567145.1"/>
    </source>
</evidence>
<feature type="compositionally biased region" description="Polar residues" evidence="1">
    <location>
        <begin position="416"/>
        <end position="433"/>
    </location>
</feature>
<proteinExistence type="predicted"/>
<feature type="region of interest" description="Disordered" evidence="1">
    <location>
        <begin position="320"/>
        <end position="339"/>
    </location>
</feature>
<dbReference type="GO" id="GO:0003677">
    <property type="term" value="F:DNA binding"/>
    <property type="evidence" value="ECO:0007669"/>
    <property type="project" value="InterPro"/>
</dbReference>
<feature type="compositionally biased region" description="Polar residues" evidence="1">
    <location>
        <begin position="125"/>
        <end position="162"/>
    </location>
</feature>